<dbReference type="Proteomes" id="UP000087171">
    <property type="component" value="Unplaced"/>
</dbReference>
<dbReference type="GeneID" id="105853114"/>
<evidence type="ECO:0000259" key="4">
    <source>
        <dbReference type="Pfam" id="PF17919"/>
    </source>
</evidence>
<keyword evidence="1" id="KW-0511">Multifunctional enzyme</keyword>
<gene>
    <name evidence="6" type="primary">LOC105853114</name>
</gene>
<evidence type="ECO:0000256" key="1">
    <source>
        <dbReference type="ARBA" id="ARBA00023268"/>
    </source>
</evidence>
<dbReference type="RefSeq" id="XP_012575639.1">
    <property type="nucleotide sequence ID" value="XM_012720185.1"/>
</dbReference>
<feature type="compositionally biased region" description="Low complexity" evidence="2">
    <location>
        <begin position="16"/>
        <end position="25"/>
    </location>
</feature>
<dbReference type="SUPFAM" id="SSF56672">
    <property type="entry name" value="DNA/RNA polymerases"/>
    <property type="match status" value="1"/>
</dbReference>
<proteinExistence type="predicted"/>
<dbReference type="PANTHER" id="PTHR37984">
    <property type="entry name" value="PROTEIN CBG26694"/>
    <property type="match status" value="1"/>
</dbReference>
<protein>
    <submittedName>
        <fullName evidence="6">Uncharacterized protein LOC105853114</fullName>
    </submittedName>
</protein>
<dbReference type="InterPro" id="IPR050951">
    <property type="entry name" value="Retrovirus_Pol_polyprotein"/>
</dbReference>
<keyword evidence="5" id="KW-1185">Reference proteome</keyword>
<evidence type="ECO:0000313" key="6">
    <source>
        <dbReference type="RefSeq" id="XP_012575639.1"/>
    </source>
</evidence>
<dbReference type="InterPro" id="IPR043128">
    <property type="entry name" value="Rev_trsase/Diguanyl_cyclase"/>
</dbReference>
<evidence type="ECO:0000313" key="5">
    <source>
        <dbReference type="Proteomes" id="UP000087171"/>
    </source>
</evidence>
<feature type="region of interest" description="Disordered" evidence="2">
    <location>
        <begin position="1"/>
        <end position="31"/>
    </location>
</feature>
<dbReference type="InterPro" id="IPR041577">
    <property type="entry name" value="RT_RNaseH_2"/>
</dbReference>
<evidence type="ECO:0000259" key="3">
    <source>
        <dbReference type="Pfam" id="PF00078"/>
    </source>
</evidence>
<dbReference type="FunFam" id="3.30.70.270:FF:000020">
    <property type="entry name" value="Transposon Tf2-6 polyprotein-like Protein"/>
    <property type="match status" value="1"/>
</dbReference>
<feature type="domain" description="Reverse transcriptase" evidence="3">
    <location>
        <begin position="210"/>
        <end position="320"/>
    </location>
</feature>
<dbReference type="AlphaFoldDB" id="A0A1S3EJR4"/>
<feature type="domain" description="Reverse transcriptase/retrotransposon-derived protein RNase H-like" evidence="4">
    <location>
        <begin position="383"/>
        <end position="433"/>
    </location>
</feature>
<dbReference type="STRING" id="3827.A0A1S3EJR4"/>
<accession>A0A1S3EJR4</accession>
<dbReference type="InterPro" id="IPR000477">
    <property type="entry name" value="RT_dom"/>
</dbReference>
<dbReference type="CDD" id="cd01647">
    <property type="entry name" value="RT_LTR"/>
    <property type="match status" value="1"/>
</dbReference>
<name>A0A1S3EJR4_CICAR</name>
<dbReference type="Gene3D" id="3.30.70.270">
    <property type="match status" value="2"/>
</dbReference>
<dbReference type="Gene3D" id="3.10.10.10">
    <property type="entry name" value="HIV Type 1 Reverse Transcriptase, subunit A, domain 1"/>
    <property type="match status" value="1"/>
</dbReference>
<dbReference type="Pfam" id="PF17919">
    <property type="entry name" value="RT_RNaseH_2"/>
    <property type="match status" value="1"/>
</dbReference>
<reference evidence="6" key="1">
    <citation type="submission" date="2025-08" db="UniProtKB">
        <authorList>
            <consortium name="RefSeq"/>
        </authorList>
    </citation>
    <scope>IDENTIFICATION</scope>
    <source>
        <tissue evidence="6">Etiolated seedlings</tissue>
    </source>
</reference>
<dbReference type="PANTHER" id="PTHR37984:SF5">
    <property type="entry name" value="PROTEIN NYNRIN-LIKE"/>
    <property type="match status" value="1"/>
</dbReference>
<dbReference type="Pfam" id="PF00078">
    <property type="entry name" value="RVT_1"/>
    <property type="match status" value="1"/>
</dbReference>
<dbReference type="KEGG" id="cam:105853114"/>
<dbReference type="InterPro" id="IPR043502">
    <property type="entry name" value="DNA/RNA_pol_sf"/>
</dbReference>
<dbReference type="OrthoDB" id="1420706at2759"/>
<evidence type="ECO:0000256" key="2">
    <source>
        <dbReference type="SAM" id="MobiDB-lite"/>
    </source>
</evidence>
<dbReference type="GO" id="GO:0003824">
    <property type="term" value="F:catalytic activity"/>
    <property type="evidence" value="ECO:0007669"/>
    <property type="project" value="UniProtKB-KW"/>
</dbReference>
<organism evidence="5 6">
    <name type="scientific">Cicer arietinum</name>
    <name type="common">Chickpea</name>
    <name type="synonym">Garbanzo</name>
    <dbReference type="NCBI Taxonomy" id="3827"/>
    <lineage>
        <taxon>Eukaryota</taxon>
        <taxon>Viridiplantae</taxon>
        <taxon>Streptophyta</taxon>
        <taxon>Embryophyta</taxon>
        <taxon>Tracheophyta</taxon>
        <taxon>Spermatophyta</taxon>
        <taxon>Magnoliopsida</taxon>
        <taxon>eudicotyledons</taxon>
        <taxon>Gunneridae</taxon>
        <taxon>Pentapetalae</taxon>
        <taxon>rosids</taxon>
        <taxon>fabids</taxon>
        <taxon>Fabales</taxon>
        <taxon>Fabaceae</taxon>
        <taxon>Papilionoideae</taxon>
        <taxon>50 kb inversion clade</taxon>
        <taxon>NPAAA clade</taxon>
        <taxon>Hologalegina</taxon>
        <taxon>IRL clade</taxon>
        <taxon>Cicereae</taxon>
        <taxon>Cicer</taxon>
    </lineage>
</organism>
<sequence length="501" mass="57171">MSGMVSEQVPPKSKKSGSTSNSTLSEEMVTPTLVEKHIALENEEEDRKLPPNLKDPVRFSIPCAIGNRTFGNALCDLEASKELPLERVLCLPQNVVKESEDPKMKEVLAMLEESPSYSPRFPTRWEKLKGDEDESLEKNKEKSHIELKQLPPHLKYVFLGEKDKNSAIISASLSDLQEDKLLRILQKHKGAIDWSIEDLKGISPTFYGYSGYNKIVVTSEDQEKITFTCPYRVFSYQWMLFGLCNAPASFQRCMNSIFSNMIEKHIEVFMDDFFVFGSSFDNCLINQSLVLERGEKSNLVLNWEKCHFMVRKGIVLGHRISHKGIEVDKPKVEVIEKLSPPTNEKGIRSFLAHNGFYRRFRKDFSKVAKPLTNLLVKDTPFKFNEDCLNVFNILKHKLITAPIITAPDWSLPFEIMFDASNSAIGAIFGHIKDKLLNNGSKNNVADHLSRLEKVEESDDTRPIRDQFDDENIFAIAKAPWSTEFANFKVGEEIPSDFTYQQ</sequence>